<protein>
    <submittedName>
        <fullName evidence="2">Uncharacterized protein</fullName>
    </submittedName>
</protein>
<feature type="compositionally biased region" description="Low complexity" evidence="1">
    <location>
        <begin position="25"/>
        <end position="40"/>
    </location>
</feature>
<dbReference type="EnsemblMetazoa" id="AMAM002409-RA">
    <property type="protein sequence ID" value="AMAM002409-PA"/>
    <property type="gene ID" value="AMAM002409"/>
</dbReference>
<accession>A0A182S9L0</accession>
<evidence type="ECO:0000313" key="3">
    <source>
        <dbReference type="Proteomes" id="UP000075901"/>
    </source>
</evidence>
<organism evidence="2 3">
    <name type="scientific">Anopheles maculatus</name>
    <dbReference type="NCBI Taxonomy" id="74869"/>
    <lineage>
        <taxon>Eukaryota</taxon>
        <taxon>Metazoa</taxon>
        <taxon>Ecdysozoa</taxon>
        <taxon>Arthropoda</taxon>
        <taxon>Hexapoda</taxon>
        <taxon>Insecta</taxon>
        <taxon>Pterygota</taxon>
        <taxon>Neoptera</taxon>
        <taxon>Endopterygota</taxon>
        <taxon>Diptera</taxon>
        <taxon>Nematocera</taxon>
        <taxon>Culicoidea</taxon>
        <taxon>Culicidae</taxon>
        <taxon>Anophelinae</taxon>
        <taxon>Anopheles</taxon>
        <taxon>Anopheles maculatus group</taxon>
    </lineage>
</organism>
<feature type="region of interest" description="Disordered" evidence="1">
    <location>
        <begin position="17"/>
        <end position="53"/>
    </location>
</feature>
<feature type="region of interest" description="Disordered" evidence="1">
    <location>
        <begin position="294"/>
        <end position="323"/>
    </location>
</feature>
<dbReference type="VEuPathDB" id="VectorBase:AMAM002409"/>
<dbReference type="AlphaFoldDB" id="A0A182S9L0"/>
<evidence type="ECO:0000313" key="2">
    <source>
        <dbReference type="EnsemblMetazoa" id="AMAM002409-PA"/>
    </source>
</evidence>
<sequence>MNKSRISDRLVTKKMLTNASNANNSGSIDSTTSSYTTTTTGGMGGGEVSRDDSTETIEYNELKPKPVIKLTKSSFDDSDSSATSVGMGMDSMATTTALSRSSDNSSFIVDDSSASVSPIHIRREEQDQPAILPRPTDLFVAGSAAAMVAPVTGGDGSSPDDSQEYFPMTTSMTRELRLELENLDRHVFGNDFHSKQQRFYTLSSCIDLETPPECGDLTMAPITESGTNRRVPLAAASTIAYSKLDNNGSSLPRSLDTAAMEIESIDEICDRSPGEEGAEETRKEDTTVVRYREKPGRRRTGTGATGSIVSENRDSKRISTSSANVSSDVFVWENPLHHDCGDDEEQVSPVSGGMVTGEVTQIQQRTATTPDEHPELE</sequence>
<reference evidence="3" key="1">
    <citation type="submission" date="2013-09" db="EMBL/GenBank/DDBJ databases">
        <title>The Genome Sequence of Anopheles maculatus species B.</title>
        <authorList>
            <consortium name="The Broad Institute Genomics Platform"/>
            <person name="Neafsey D.E."/>
            <person name="Besansky N."/>
            <person name="Howell P."/>
            <person name="Walton C."/>
            <person name="Young S.K."/>
            <person name="Zeng Q."/>
            <person name="Gargeya S."/>
            <person name="Fitzgerald M."/>
            <person name="Haas B."/>
            <person name="Abouelleil A."/>
            <person name="Allen A.W."/>
            <person name="Alvarado L."/>
            <person name="Arachchi H.M."/>
            <person name="Berlin A.M."/>
            <person name="Chapman S.B."/>
            <person name="Gainer-Dewar J."/>
            <person name="Goldberg J."/>
            <person name="Griggs A."/>
            <person name="Gujja S."/>
            <person name="Hansen M."/>
            <person name="Howarth C."/>
            <person name="Imamovic A."/>
            <person name="Ireland A."/>
            <person name="Larimer J."/>
            <person name="McCowan C."/>
            <person name="Murphy C."/>
            <person name="Pearson M."/>
            <person name="Poon T.W."/>
            <person name="Priest M."/>
            <person name="Roberts A."/>
            <person name="Saif S."/>
            <person name="Shea T."/>
            <person name="Sisk P."/>
            <person name="Sykes S."/>
            <person name="Wortman J."/>
            <person name="Nusbaum C."/>
            <person name="Birren B."/>
        </authorList>
    </citation>
    <scope>NUCLEOTIDE SEQUENCE [LARGE SCALE GENOMIC DNA]</scope>
    <source>
        <strain evidence="3">maculatus3</strain>
    </source>
</reference>
<evidence type="ECO:0000256" key="1">
    <source>
        <dbReference type="SAM" id="MobiDB-lite"/>
    </source>
</evidence>
<dbReference type="Proteomes" id="UP000075901">
    <property type="component" value="Unassembled WGS sequence"/>
</dbReference>
<proteinExistence type="predicted"/>
<keyword evidence="3" id="KW-1185">Reference proteome</keyword>
<reference evidence="2" key="2">
    <citation type="submission" date="2020-05" db="UniProtKB">
        <authorList>
            <consortium name="EnsemblMetazoa"/>
        </authorList>
    </citation>
    <scope>IDENTIFICATION</scope>
    <source>
        <strain evidence="2">maculatus3</strain>
    </source>
</reference>
<name>A0A182S9L0_9DIPT</name>